<dbReference type="Gene3D" id="1.10.287.210">
    <property type="match status" value="1"/>
</dbReference>
<evidence type="ECO:0008006" key="4">
    <source>
        <dbReference type="Google" id="ProtNLM"/>
    </source>
</evidence>
<protein>
    <recommendedName>
        <fullName evidence="4">Envelope protein syncytin-Car1</fullName>
    </recommendedName>
</protein>
<reference evidence="2" key="2">
    <citation type="submission" date="2025-09" db="UniProtKB">
        <authorList>
            <consortium name="Ensembl"/>
        </authorList>
    </citation>
    <scope>IDENTIFICATION</scope>
</reference>
<dbReference type="Ensembl" id="ENSNMLT00000048892.1">
    <property type="protein sequence ID" value="ENSNMLP00000044049.1"/>
    <property type="gene ID" value="ENSNMLG00000026679.1"/>
</dbReference>
<accession>A0A8C6V4X3</accession>
<reference evidence="2" key="1">
    <citation type="submission" date="2025-08" db="UniProtKB">
        <authorList>
            <consortium name="Ensembl"/>
        </authorList>
    </citation>
    <scope>IDENTIFICATION</scope>
</reference>
<keyword evidence="3" id="KW-1185">Reference proteome</keyword>
<dbReference type="SUPFAM" id="SSF58069">
    <property type="entry name" value="Virus ectodomain"/>
    <property type="match status" value="1"/>
</dbReference>
<name>A0A8C6V4X3_9GOBI</name>
<evidence type="ECO:0000313" key="3">
    <source>
        <dbReference type="Proteomes" id="UP000694523"/>
    </source>
</evidence>
<keyword evidence="1" id="KW-1133">Transmembrane helix</keyword>
<dbReference type="Pfam" id="PF00429">
    <property type="entry name" value="TLV_coat"/>
    <property type="match status" value="1"/>
</dbReference>
<keyword evidence="1" id="KW-0472">Membrane</keyword>
<dbReference type="PANTHER" id="PTHR10424">
    <property type="entry name" value="VIRAL ENVELOPE PROTEIN"/>
    <property type="match status" value="1"/>
</dbReference>
<keyword evidence="1" id="KW-0812">Transmembrane</keyword>
<evidence type="ECO:0000256" key="1">
    <source>
        <dbReference type="SAM" id="Phobius"/>
    </source>
</evidence>
<dbReference type="InterPro" id="IPR018154">
    <property type="entry name" value="TLV/ENV_coat_polyprotein"/>
</dbReference>
<dbReference type="Gene3D" id="2.30.30.850">
    <property type="match status" value="1"/>
</dbReference>
<proteinExistence type="predicted"/>
<evidence type="ECO:0000313" key="2">
    <source>
        <dbReference type="Ensembl" id="ENSNMLP00000044049.1"/>
    </source>
</evidence>
<dbReference type="AlphaFoldDB" id="A0A8C6V4X3"/>
<dbReference type="Proteomes" id="UP000694523">
    <property type="component" value="Unplaced"/>
</dbReference>
<feature type="transmembrane region" description="Helical" evidence="1">
    <location>
        <begin position="482"/>
        <end position="504"/>
    </location>
</feature>
<organism evidence="2 3">
    <name type="scientific">Neogobius melanostomus</name>
    <name type="common">round goby</name>
    <dbReference type="NCBI Taxonomy" id="47308"/>
    <lineage>
        <taxon>Eukaryota</taxon>
        <taxon>Metazoa</taxon>
        <taxon>Chordata</taxon>
        <taxon>Craniata</taxon>
        <taxon>Vertebrata</taxon>
        <taxon>Euteleostomi</taxon>
        <taxon>Actinopterygii</taxon>
        <taxon>Neopterygii</taxon>
        <taxon>Teleostei</taxon>
        <taxon>Neoteleostei</taxon>
        <taxon>Acanthomorphata</taxon>
        <taxon>Gobiaria</taxon>
        <taxon>Gobiiformes</taxon>
        <taxon>Gobioidei</taxon>
        <taxon>Gobiidae</taxon>
        <taxon>Benthophilinae</taxon>
        <taxon>Neogobiini</taxon>
        <taxon>Neogobius</taxon>
    </lineage>
</organism>
<sequence>MPGCLPKSNSAPLPEVINIFQFRPYFEALQSLLTELTPIVTTDTNVSDYTAGLPSQVYIKNHNRTRWDAPRYLGPFEVTQRTDTAVKVAGRDNWYHWSHLKPCSEKSGLHWTHTHPRQLTQPDRYGSGSKGNRTVLPGCESYTKYANLSNWIQPVNWTVKTNETLKKGLQFAGSTHFREELVAPFCFKRECRKGDWLLGKTPCLDYLGDGFTNREETWATRVAKLHSELVNTTELKCSDCMVIGQRWPLNHTTWTKLVQRTLTYSPWIPVPPRWGFPTPVGQVWLCGSNSYLTLPVNWCGTSVQKYRHHNLHKHGMVRRAMLKVGDRTLGQSYVPFSDNGGRKPLFGDGRGLLATLVPMIGVAASMQRLNEVWWILEDLTEVIDGVLDQMERSPELKAVAAVAMQNRVALDALYAEQGGMCAAVGIDHCCTYIPDDTGNWTAIRNRVKELKDFLESQEDQGPQWTWLNWLNSGSWIHILQKVGIFIGIVLLFGCILFCFVVPLIRSMVSRALGSTGGIYMVSCAPPGDTELGPRETSEGGVPNLYLRRVQEALKYEWNNPE</sequence>